<protein>
    <submittedName>
        <fullName evidence="2">Uncharacterized protein</fullName>
    </submittedName>
</protein>
<reference evidence="2" key="1">
    <citation type="submission" date="2023-06" db="EMBL/GenBank/DDBJ databases">
        <authorList>
            <consortium name="Lawrence Berkeley National Laboratory"/>
            <person name="Ahrendt S."/>
            <person name="Sahu N."/>
            <person name="Indic B."/>
            <person name="Wong-Bajracharya J."/>
            <person name="Merenyi Z."/>
            <person name="Ke H.-M."/>
            <person name="Monk M."/>
            <person name="Kocsube S."/>
            <person name="Drula E."/>
            <person name="Lipzen A."/>
            <person name="Balint B."/>
            <person name="Henrissat B."/>
            <person name="Andreopoulos B."/>
            <person name="Martin F.M."/>
            <person name="Harder C.B."/>
            <person name="Rigling D."/>
            <person name="Ford K.L."/>
            <person name="Foster G.D."/>
            <person name="Pangilinan J."/>
            <person name="Papanicolaou A."/>
            <person name="Barry K."/>
            <person name="LaButti K."/>
            <person name="Viragh M."/>
            <person name="Koriabine M."/>
            <person name="Yan M."/>
            <person name="Riley R."/>
            <person name="Champramary S."/>
            <person name="Plett K.L."/>
            <person name="Tsai I.J."/>
            <person name="Slot J."/>
            <person name="Sipos G."/>
            <person name="Plett J."/>
            <person name="Nagy L.G."/>
            <person name="Grigoriev I.V."/>
        </authorList>
    </citation>
    <scope>NUCLEOTIDE SEQUENCE</scope>
    <source>
        <strain evidence="2">HWK02</strain>
    </source>
</reference>
<accession>A0AA39PLV1</accession>
<keyword evidence="3" id="KW-1185">Reference proteome</keyword>
<dbReference type="AlphaFoldDB" id="A0AA39PLV1"/>
<name>A0AA39PLV1_9AGAR</name>
<dbReference type="Proteomes" id="UP001175228">
    <property type="component" value="Unassembled WGS sequence"/>
</dbReference>
<feature type="compositionally biased region" description="Basic and acidic residues" evidence="1">
    <location>
        <begin position="1"/>
        <end position="16"/>
    </location>
</feature>
<evidence type="ECO:0000313" key="2">
    <source>
        <dbReference type="EMBL" id="KAK0485573.1"/>
    </source>
</evidence>
<gene>
    <name evidence="2" type="ORF">EDD18DRAFT_1111373</name>
</gene>
<comment type="caution">
    <text evidence="2">The sequence shown here is derived from an EMBL/GenBank/DDBJ whole genome shotgun (WGS) entry which is preliminary data.</text>
</comment>
<organism evidence="2 3">
    <name type="scientific">Armillaria luteobubalina</name>
    <dbReference type="NCBI Taxonomy" id="153913"/>
    <lineage>
        <taxon>Eukaryota</taxon>
        <taxon>Fungi</taxon>
        <taxon>Dikarya</taxon>
        <taxon>Basidiomycota</taxon>
        <taxon>Agaricomycotina</taxon>
        <taxon>Agaricomycetes</taxon>
        <taxon>Agaricomycetidae</taxon>
        <taxon>Agaricales</taxon>
        <taxon>Marasmiineae</taxon>
        <taxon>Physalacriaceae</taxon>
        <taxon>Armillaria</taxon>
    </lineage>
</organism>
<sequence length="651" mass="73636">MDRLPHAPSSKDRTDDELAGYLSDTSSVKNMKPWKKDTGKTKQLTILPWRIKYLAPRDGTAYLCDSRVHNTTITEGSSVNDWLAFLADCLQSRSGGSASNSSDEESGSDLEPWHVKWHRANPLPKNTPRYKQREWEIFLKVEQKKFERGQIEHHLHNYNAAIAQWESQPGRLPPSLLSAIVGGHMEHDNGFWGMLGPGFLYICKYNVVLTNTKAMNAIWAFDSGRGLHPPLGMSQWPNPQGFPMKIREMHGMVCDIKGRQSCWRTDLYLLGEFFWISSTMRLEYRDMAMQATLMRFNNTWSDIHEQFKSLDPPEFIPMPTACVTSNPHSANYGTGLVRPINGTIDDWCHYIAHHMHPGGCSTPSGIGMDTSFQVSIPHMWGYLLSMVLSPKNDHRGACSAYARIFAGVVARPQWYSLRITEINSASPNSSIMIVPLSNVLECMDWDGSGCDLDEDDVIHHMAANGITQAMVNSAYLYGLTFIDRDAQDLEHIRVLCHVQDYESTDKQTPNISTNTMRLVYDWFHVGEHYVYEWLAERPPPNNTDDMTPVSGLSDTPCPEASVDEDMDMDGRVVGMVPTERSSSAPAWERITPPTCTMILLALPTERRSNELSGFPEAIQLGDYQPFVSHMMPVFGSPEFESQHCQKYVMRL</sequence>
<dbReference type="EMBL" id="JAUEPU010000049">
    <property type="protein sequence ID" value="KAK0485573.1"/>
    <property type="molecule type" value="Genomic_DNA"/>
</dbReference>
<feature type="region of interest" description="Disordered" evidence="1">
    <location>
        <begin position="1"/>
        <end position="21"/>
    </location>
</feature>
<evidence type="ECO:0000256" key="1">
    <source>
        <dbReference type="SAM" id="MobiDB-lite"/>
    </source>
</evidence>
<proteinExistence type="predicted"/>
<evidence type="ECO:0000313" key="3">
    <source>
        <dbReference type="Proteomes" id="UP001175228"/>
    </source>
</evidence>